<evidence type="ECO:0000256" key="1">
    <source>
        <dbReference type="ARBA" id="ARBA00002489"/>
    </source>
</evidence>
<dbReference type="EMBL" id="OZ022407">
    <property type="protein sequence ID" value="CAK9438526.1"/>
    <property type="molecule type" value="Genomic_DNA"/>
</dbReference>
<evidence type="ECO:0000313" key="10">
    <source>
        <dbReference type="Proteomes" id="UP001497383"/>
    </source>
</evidence>
<dbReference type="RefSeq" id="XP_066829688.1">
    <property type="nucleotide sequence ID" value="XM_066972784.1"/>
</dbReference>
<protein>
    <recommendedName>
        <fullName evidence="3 7">Defect at low temperature protein 1</fullName>
    </recommendedName>
</protein>
<evidence type="ECO:0000256" key="5">
    <source>
        <dbReference type="ARBA" id="ARBA00022989"/>
    </source>
</evidence>
<organism evidence="9 10">
    <name type="scientific">Lodderomyces beijingensis</name>
    <dbReference type="NCBI Taxonomy" id="1775926"/>
    <lineage>
        <taxon>Eukaryota</taxon>
        <taxon>Fungi</taxon>
        <taxon>Dikarya</taxon>
        <taxon>Ascomycota</taxon>
        <taxon>Saccharomycotina</taxon>
        <taxon>Pichiomycetes</taxon>
        <taxon>Debaryomycetaceae</taxon>
        <taxon>Candida/Lodderomyces clade</taxon>
        <taxon>Lodderomyces</taxon>
    </lineage>
</organism>
<feature type="compositionally biased region" description="Basic and acidic residues" evidence="8">
    <location>
        <begin position="542"/>
        <end position="552"/>
    </location>
</feature>
<evidence type="ECO:0000256" key="4">
    <source>
        <dbReference type="ARBA" id="ARBA00022692"/>
    </source>
</evidence>
<reference evidence="9 10" key="1">
    <citation type="submission" date="2024-03" db="EMBL/GenBank/DDBJ databases">
        <authorList>
            <person name="Brejova B."/>
        </authorList>
    </citation>
    <scope>NUCLEOTIDE SEQUENCE [LARGE SCALE GENOMIC DNA]</scope>
    <source>
        <strain evidence="9 10">CBS 14171</strain>
    </source>
</reference>
<proteinExistence type="inferred from homology"/>
<feature type="transmembrane region" description="Helical" evidence="7">
    <location>
        <begin position="75"/>
        <end position="94"/>
    </location>
</feature>
<comment type="subcellular location">
    <subcellularLocation>
        <location evidence="7">Membrane</location>
        <topology evidence="7">Multi-pass membrane protein</topology>
    </subcellularLocation>
</comment>
<evidence type="ECO:0000256" key="3">
    <source>
        <dbReference type="ARBA" id="ARBA00021353"/>
    </source>
</evidence>
<keyword evidence="10" id="KW-1185">Reference proteome</keyword>
<evidence type="ECO:0000313" key="9">
    <source>
        <dbReference type="EMBL" id="CAK9438526.1"/>
    </source>
</evidence>
<feature type="compositionally biased region" description="Low complexity" evidence="8">
    <location>
        <begin position="414"/>
        <end position="428"/>
    </location>
</feature>
<dbReference type="PANTHER" id="PTHR40021">
    <property type="entry name" value="DEFECT AT LOW TEMPERATURE PROTEIN 1"/>
    <property type="match status" value="1"/>
</dbReference>
<keyword evidence="6 7" id="KW-0472">Membrane</keyword>
<dbReference type="Proteomes" id="UP001497383">
    <property type="component" value="Chromosome 3"/>
</dbReference>
<evidence type="ECO:0000256" key="2">
    <source>
        <dbReference type="ARBA" id="ARBA00005550"/>
    </source>
</evidence>
<keyword evidence="5 7" id="KW-1133">Transmembrane helix</keyword>
<feature type="compositionally biased region" description="Basic and acidic residues" evidence="8">
    <location>
        <begin position="452"/>
        <end position="465"/>
    </location>
</feature>
<evidence type="ECO:0000256" key="7">
    <source>
        <dbReference type="RuleBase" id="RU367100"/>
    </source>
</evidence>
<dbReference type="PANTHER" id="PTHR40021:SF1">
    <property type="entry name" value="DEFECT AT LOW TEMPERATURE PROTEIN 1"/>
    <property type="match status" value="1"/>
</dbReference>
<evidence type="ECO:0000256" key="8">
    <source>
        <dbReference type="SAM" id="MobiDB-lite"/>
    </source>
</evidence>
<comment type="similarity">
    <text evidence="2 7">Belongs to the DLT1 family.</text>
</comment>
<evidence type="ECO:0000256" key="6">
    <source>
        <dbReference type="ARBA" id="ARBA00023136"/>
    </source>
</evidence>
<feature type="compositionally biased region" description="Polar residues" evidence="8">
    <location>
        <begin position="435"/>
        <end position="446"/>
    </location>
</feature>
<dbReference type="GeneID" id="92207946"/>
<feature type="region of interest" description="Disordered" evidence="8">
    <location>
        <begin position="615"/>
        <end position="638"/>
    </location>
</feature>
<feature type="region of interest" description="Disordered" evidence="8">
    <location>
        <begin position="497"/>
        <end position="528"/>
    </location>
</feature>
<name>A0ABP0ZN23_9ASCO</name>
<sequence>MALNPIYGSSNQSVGIDPSANEMVMRMRTTTTTTTSTRSRSSPLDREMTRYTTVVSKSSRTKTGILRIPHRVVKWLYSISMVIVIILMLAFIAVTPIDVIVQTFNSSNSTAVKTFLVIIVCVAFLVISIIIYTVRVYKFKVAMNDIPAKSSYIPFENDYPDDVFRYIDSKLKHSYDVAQLAGPLMQHDFINHPGLSPPEYIQKKHENDSDDGDVQGRLLPPNMLYEDVLQSFADKFYIGKLLIDEDLPINFSIKDIFLYLSQHCAQLAKDMGVATTTTTTASNNNDNANNSNGDYNVAATNTIAVSREGPDIQKLISIYEKCRFSGKLIKEKDLFQMMLEFDKFGRMCQNDYRLQMPKNRRVSKYSQSSHNYDLMEGGYLSSGDLKYYSSAFMYDSDDGSGDEMRQVYAHGNFSASTTTESSSQQLTSGDHTESPSRPVQANLNSFSHRHPKDSDYINIDDDRGSSLKLTRHGSLSSSRSVIRNKLAMSSKHTLSNIQHHGGGGGINNDDDDDDDTHSLVGNRSGYVTDSENDEMFEKERIKRERQRPRDEYIQLGGGTEQSYSGLDQLEGNSAYNRENSGRDIRIVVTHDDLLGENDELEEDADPGEFYRFRRQVNSAPEPGYNGGEPVTPNKSPER</sequence>
<accession>A0ABP0ZN23</accession>
<keyword evidence="4 7" id="KW-0812">Transmembrane</keyword>
<feature type="region of interest" description="Disordered" evidence="8">
    <location>
        <begin position="542"/>
        <end position="566"/>
    </location>
</feature>
<feature type="region of interest" description="Disordered" evidence="8">
    <location>
        <begin position="414"/>
        <end position="478"/>
    </location>
</feature>
<feature type="transmembrane region" description="Helical" evidence="7">
    <location>
        <begin position="114"/>
        <end position="134"/>
    </location>
</feature>
<feature type="compositionally biased region" description="Polar residues" evidence="8">
    <location>
        <begin position="519"/>
        <end position="528"/>
    </location>
</feature>
<dbReference type="InterPro" id="IPR038869">
    <property type="entry name" value="DLT1"/>
</dbReference>
<comment type="function">
    <text evidence="1 7">Required for growth under high-pressure and low-temperature conditions.</text>
</comment>
<gene>
    <name evidence="7" type="primary">DLT1</name>
    <name evidence="9" type="ORF">LODBEIA_P27500</name>
</gene>